<evidence type="ECO:0000256" key="1">
    <source>
        <dbReference type="SAM" id="MobiDB-lite"/>
    </source>
</evidence>
<sequence length="115" mass="12765">MGPTAKVTVKHAFFYVNGMSRREGGGREEGGSEEEARPSRRLYKAGQLEDRSAKLVAEDKLEELQSEFAKTEEALKKCAYLTTTVTDFVSFKRSSANLSIQKANVNILKFTVTIA</sequence>
<proteinExistence type="predicted"/>
<dbReference type="EMBL" id="JANQDX010000016">
    <property type="protein sequence ID" value="KAL0910089.1"/>
    <property type="molecule type" value="Genomic_DNA"/>
</dbReference>
<protein>
    <submittedName>
        <fullName evidence="2">Uncharacterized protein</fullName>
    </submittedName>
</protein>
<reference evidence="2 3" key="1">
    <citation type="journal article" date="2024" name="Plant Biotechnol. J.">
        <title>Dendrobium thyrsiflorum genome and its molecular insights into genes involved in important horticultural traits.</title>
        <authorList>
            <person name="Chen B."/>
            <person name="Wang J.Y."/>
            <person name="Zheng P.J."/>
            <person name="Li K.L."/>
            <person name="Liang Y.M."/>
            <person name="Chen X.F."/>
            <person name="Zhang C."/>
            <person name="Zhao X."/>
            <person name="He X."/>
            <person name="Zhang G.Q."/>
            <person name="Liu Z.J."/>
            <person name="Xu Q."/>
        </authorList>
    </citation>
    <scope>NUCLEOTIDE SEQUENCE [LARGE SCALE GENOMIC DNA]</scope>
    <source>
        <strain evidence="2">GZMU011</strain>
    </source>
</reference>
<accession>A0ABD0UBG6</accession>
<evidence type="ECO:0000313" key="3">
    <source>
        <dbReference type="Proteomes" id="UP001552299"/>
    </source>
</evidence>
<name>A0ABD0UBG6_DENTH</name>
<organism evidence="2 3">
    <name type="scientific">Dendrobium thyrsiflorum</name>
    <name type="common">Pinecone-like raceme dendrobium</name>
    <name type="synonym">Orchid</name>
    <dbReference type="NCBI Taxonomy" id="117978"/>
    <lineage>
        <taxon>Eukaryota</taxon>
        <taxon>Viridiplantae</taxon>
        <taxon>Streptophyta</taxon>
        <taxon>Embryophyta</taxon>
        <taxon>Tracheophyta</taxon>
        <taxon>Spermatophyta</taxon>
        <taxon>Magnoliopsida</taxon>
        <taxon>Liliopsida</taxon>
        <taxon>Asparagales</taxon>
        <taxon>Orchidaceae</taxon>
        <taxon>Epidendroideae</taxon>
        <taxon>Malaxideae</taxon>
        <taxon>Dendrobiinae</taxon>
        <taxon>Dendrobium</taxon>
    </lineage>
</organism>
<feature type="compositionally biased region" description="Basic and acidic residues" evidence="1">
    <location>
        <begin position="20"/>
        <end position="38"/>
    </location>
</feature>
<gene>
    <name evidence="2" type="ORF">M5K25_021027</name>
</gene>
<evidence type="ECO:0000313" key="2">
    <source>
        <dbReference type="EMBL" id="KAL0910089.1"/>
    </source>
</evidence>
<dbReference type="AlphaFoldDB" id="A0ABD0UBG6"/>
<dbReference type="Proteomes" id="UP001552299">
    <property type="component" value="Unassembled WGS sequence"/>
</dbReference>
<feature type="region of interest" description="Disordered" evidence="1">
    <location>
        <begin position="20"/>
        <end position="43"/>
    </location>
</feature>
<keyword evidence="3" id="KW-1185">Reference proteome</keyword>
<comment type="caution">
    <text evidence="2">The sequence shown here is derived from an EMBL/GenBank/DDBJ whole genome shotgun (WGS) entry which is preliminary data.</text>
</comment>